<keyword evidence="3" id="KW-1185">Reference proteome</keyword>
<sequence>MKDLIVGVATVFVVVFMAIVGVIWSIIEFFVGLVVLLGAVIIGIVATILGAFLAAITWPFVEAHKAFKRKNND</sequence>
<dbReference type="EMBL" id="KP671755">
    <property type="protein sequence ID" value="AJT60912.1"/>
    <property type="molecule type" value="Genomic_DNA"/>
</dbReference>
<organism evidence="2 3">
    <name type="scientific">Vibrio phage ValKK3</name>
    <dbReference type="NCBI Taxonomy" id="1610855"/>
    <lineage>
        <taxon>Viruses</taxon>
        <taxon>Duplodnaviria</taxon>
        <taxon>Heunggongvirae</taxon>
        <taxon>Uroviricota</taxon>
        <taxon>Caudoviricetes</taxon>
        <taxon>Pantevenvirales</taxon>
        <taxon>Straboviridae</taxon>
        <taxon>Schizotequatrovirus</taxon>
        <taxon>Schizotequatrovirus valkk3</taxon>
    </lineage>
</organism>
<name>A0A0D4DB57_9CAUD</name>
<keyword evidence="1" id="KW-0812">Transmembrane</keyword>
<dbReference type="RefSeq" id="YP_009201174.1">
    <property type="nucleotide sequence ID" value="NC_028829.1"/>
</dbReference>
<dbReference type="GeneID" id="26628397"/>
<feature type="transmembrane region" description="Helical" evidence="1">
    <location>
        <begin position="5"/>
        <end position="27"/>
    </location>
</feature>
<protein>
    <submittedName>
        <fullName evidence="2">Uncharacterized protein</fullName>
    </submittedName>
</protein>
<keyword evidence="1" id="KW-0472">Membrane</keyword>
<evidence type="ECO:0000256" key="1">
    <source>
        <dbReference type="SAM" id="Phobius"/>
    </source>
</evidence>
<evidence type="ECO:0000313" key="2">
    <source>
        <dbReference type="EMBL" id="AJT60912.1"/>
    </source>
</evidence>
<reference evidence="2 3" key="1">
    <citation type="journal article" date="2016" name="Genom Data">
        <title>Complete genome sequence of a giant Vibrio phage ValKK3 infecting Vibrio alginolyticus.</title>
        <authorList>
            <person name="Lal T.M."/>
            <person name="Sano M."/>
            <person name="Hatai K."/>
            <person name="Ransangan J."/>
        </authorList>
    </citation>
    <scope>NUCLEOTIDE SEQUENCE [LARGE SCALE GENOMIC DNA]</scope>
</reference>
<keyword evidence="1" id="KW-1133">Transmembrane helix</keyword>
<feature type="transmembrane region" description="Helical" evidence="1">
    <location>
        <begin position="33"/>
        <end position="61"/>
    </location>
</feature>
<accession>A0A0D4DB57</accession>
<proteinExistence type="predicted"/>
<dbReference type="Proteomes" id="UP000202888">
    <property type="component" value="Segment"/>
</dbReference>
<evidence type="ECO:0000313" key="3">
    <source>
        <dbReference type="Proteomes" id="UP000202888"/>
    </source>
</evidence>
<dbReference type="KEGG" id="vg:26628397"/>